<dbReference type="GO" id="GO:0003964">
    <property type="term" value="F:RNA-directed DNA polymerase activity"/>
    <property type="evidence" value="ECO:0007669"/>
    <property type="project" value="UniProtKB-KW"/>
</dbReference>
<name>A0A8X6SD99_TRICX</name>
<reference evidence="1" key="1">
    <citation type="submission" date="2020-08" db="EMBL/GenBank/DDBJ databases">
        <title>Multicomponent nature underlies the extraordinary mechanical properties of spider dragline silk.</title>
        <authorList>
            <person name="Kono N."/>
            <person name="Nakamura H."/>
            <person name="Mori M."/>
            <person name="Yoshida Y."/>
            <person name="Ohtoshi R."/>
            <person name="Malay A.D."/>
            <person name="Moran D.A.P."/>
            <person name="Tomita M."/>
            <person name="Numata K."/>
            <person name="Arakawa K."/>
        </authorList>
    </citation>
    <scope>NUCLEOTIDE SEQUENCE</scope>
</reference>
<comment type="caution">
    <text evidence="1">The sequence shown here is derived from an EMBL/GenBank/DDBJ whole genome shotgun (WGS) entry which is preliminary data.</text>
</comment>
<sequence>MSVPSHPLKPFALAIGLNRLCEARSFNIKPFSERAKAVLNDAHLSNINIKENNILAFPPWDIQIFNYSNPFSWYDKAGTANVIYQQLFSFHRRQETWDQQNLNKLHSIHPSTFHWAALPVRRHDVRLTRLRIGHTRFMHRHILLGENAA</sequence>
<keyword evidence="1" id="KW-0808">Transferase</keyword>
<keyword evidence="1" id="KW-0548">Nucleotidyltransferase</keyword>
<dbReference type="AlphaFoldDB" id="A0A8X6SD99"/>
<dbReference type="EMBL" id="BMAU01021289">
    <property type="protein sequence ID" value="GFY09313.1"/>
    <property type="molecule type" value="Genomic_DNA"/>
</dbReference>
<gene>
    <name evidence="1" type="primary">X-elementORF2_888</name>
    <name evidence="1" type="ORF">TNCV_1941231</name>
</gene>
<evidence type="ECO:0000313" key="2">
    <source>
        <dbReference type="Proteomes" id="UP000887159"/>
    </source>
</evidence>
<dbReference type="Proteomes" id="UP000887159">
    <property type="component" value="Unassembled WGS sequence"/>
</dbReference>
<organism evidence="1 2">
    <name type="scientific">Trichonephila clavipes</name>
    <name type="common">Golden silk orbweaver</name>
    <name type="synonym">Nephila clavipes</name>
    <dbReference type="NCBI Taxonomy" id="2585209"/>
    <lineage>
        <taxon>Eukaryota</taxon>
        <taxon>Metazoa</taxon>
        <taxon>Ecdysozoa</taxon>
        <taxon>Arthropoda</taxon>
        <taxon>Chelicerata</taxon>
        <taxon>Arachnida</taxon>
        <taxon>Araneae</taxon>
        <taxon>Araneomorphae</taxon>
        <taxon>Entelegynae</taxon>
        <taxon>Araneoidea</taxon>
        <taxon>Nephilidae</taxon>
        <taxon>Trichonephila</taxon>
    </lineage>
</organism>
<keyword evidence="2" id="KW-1185">Reference proteome</keyword>
<accession>A0A8X6SD99</accession>
<evidence type="ECO:0000313" key="1">
    <source>
        <dbReference type="EMBL" id="GFY09313.1"/>
    </source>
</evidence>
<proteinExistence type="predicted"/>
<keyword evidence="1" id="KW-0695">RNA-directed DNA polymerase</keyword>
<protein>
    <submittedName>
        <fullName evidence="1">Putative RNA-directed DNA polymerase from transposon X-element</fullName>
    </submittedName>
</protein>